<dbReference type="PANTHER" id="PTHR11042">
    <property type="entry name" value="EUKARYOTIC TRANSLATION INITIATION FACTOR 2-ALPHA KINASE EIF2-ALPHA KINASE -RELATED"/>
    <property type="match status" value="1"/>
</dbReference>
<protein>
    <recommendedName>
        <fullName evidence="9">Protein kinase domain-containing protein</fullName>
    </recommendedName>
</protein>
<dbReference type="InterPro" id="IPR017441">
    <property type="entry name" value="Protein_kinase_ATP_BS"/>
</dbReference>
<dbReference type="OrthoDB" id="5337378at2759"/>
<dbReference type="SMART" id="SM00220">
    <property type="entry name" value="S_TKc"/>
    <property type="match status" value="1"/>
</dbReference>
<reference evidence="10" key="1">
    <citation type="submission" date="2022-01" db="UniProtKB">
        <authorList>
            <consortium name="EnsemblMetazoa"/>
        </authorList>
    </citation>
    <scope>IDENTIFICATION</scope>
</reference>
<keyword evidence="4 6" id="KW-0067">ATP-binding</keyword>
<dbReference type="InterPro" id="IPR050339">
    <property type="entry name" value="CC_SR_Kinase"/>
</dbReference>
<dbReference type="PANTHER" id="PTHR11042:SF185">
    <property type="entry name" value="WEE1-LIKE PROTEIN KINASE"/>
    <property type="match status" value="1"/>
</dbReference>
<feature type="compositionally biased region" description="Polar residues" evidence="8">
    <location>
        <begin position="126"/>
        <end position="136"/>
    </location>
</feature>
<dbReference type="PROSITE" id="PS50011">
    <property type="entry name" value="PROTEIN_KINASE_DOM"/>
    <property type="match status" value="1"/>
</dbReference>
<dbReference type="KEGG" id="clec:106672638"/>
<dbReference type="SUPFAM" id="SSF56112">
    <property type="entry name" value="Protein kinase-like (PK-like)"/>
    <property type="match status" value="1"/>
</dbReference>
<dbReference type="GO" id="GO:0005634">
    <property type="term" value="C:nucleus"/>
    <property type="evidence" value="ECO:0007669"/>
    <property type="project" value="TreeGrafter"/>
</dbReference>
<name>A0A8I6S8B4_CIMLE</name>
<evidence type="ECO:0000256" key="4">
    <source>
        <dbReference type="ARBA" id="ARBA00022840"/>
    </source>
</evidence>
<dbReference type="Gene3D" id="1.10.510.10">
    <property type="entry name" value="Transferase(Phosphotransferase) domain 1"/>
    <property type="match status" value="1"/>
</dbReference>
<keyword evidence="2 6" id="KW-0547">Nucleotide-binding</keyword>
<dbReference type="PROSITE" id="PS00108">
    <property type="entry name" value="PROTEIN_KINASE_ST"/>
    <property type="match status" value="1"/>
</dbReference>
<comment type="similarity">
    <text evidence="5">Belongs to the protein kinase superfamily. Ser/Thr protein kinase family. GCN2 subfamily.</text>
</comment>
<organism evidence="10 11">
    <name type="scientific">Cimex lectularius</name>
    <name type="common">Bed bug</name>
    <name type="synonym">Acanthia lectularia</name>
    <dbReference type="NCBI Taxonomy" id="79782"/>
    <lineage>
        <taxon>Eukaryota</taxon>
        <taxon>Metazoa</taxon>
        <taxon>Ecdysozoa</taxon>
        <taxon>Arthropoda</taxon>
        <taxon>Hexapoda</taxon>
        <taxon>Insecta</taxon>
        <taxon>Pterygota</taxon>
        <taxon>Neoptera</taxon>
        <taxon>Paraneoptera</taxon>
        <taxon>Hemiptera</taxon>
        <taxon>Heteroptera</taxon>
        <taxon>Panheteroptera</taxon>
        <taxon>Cimicomorpha</taxon>
        <taxon>Cimicidae</taxon>
        <taxon>Cimex</taxon>
    </lineage>
</organism>
<evidence type="ECO:0000256" key="7">
    <source>
        <dbReference type="SAM" id="Coils"/>
    </source>
</evidence>
<accession>A0A8I6S8B4</accession>
<dbReference type="GO" id="GO:0005524">
    <property type="term" value="F:ATP binding"/>
    <property type="evidence" value="ECO:0007669"/>
    <property type="project" value="UniProtKB-UniRule"/>
</dbReference>
<dbReference type="AlphaFoldDB" id="A0A8I6S8B4"/>
<evidence type="ECO:0000313" key="11">
    <source>
        <dbReference type="Proteomes" id="UP000494040"/>
    </source>
</evidence>
<proteinExistence type="inferred from homology"/>
<evidence type="ECO:0000259" key="9">
    <source>
        <dbReference type="PROSITE" id="PS50011"/>
    </source>
</evidence>
<sequence length="576" mass="65635">MDLSCSDEELDFIKRPPPIYVGNVSEGDGNEMDVNRPATPPMDDSLKLSKSLGLIFSPHSPPCRRIRSMKLIESPAQFGKNRLQPVFTSTPTASSPCLQHFYKRIVKTAPRSARPRNFLSPREKSATFTDNSVSPSSLINPLSTSKIVEIKSKKRLKSKCFRTSTNQSFTFESDENQDSVSPTHRDSSHLDFKKPRLTDFNVPRYQQEFLELEVIGSGDHGCVFRCLNRLNGVEYAVKRSIWPINNEKVAHNEIYAHAVLEHPNIVRNYSSWTENDYLFMQNEYCNGGSLEDLITSGPLEERTLRKILEHIAQGLRFIHSKNLAHMDIKPGNILLHRDAKMFYKPYEIDEFCDDENSNEETIYKIGDLGHVTRLDEVVDLEEGDCRYLPKEILQDDYSHLDKVDIFALGLTLYQAAGAGPLPKNGDEWHNIRSGRIKQFPNLGNDFNDLIKRMIHPDPNTRPTASDLLSQNLSSPIYKTVKDKHELKAAKQKIQLLEQQLACLRGSAKYIQRQIEHATKVGGSPEQRCLIELKVKAKLSKFLKLISLDKLKKIRDGCYEIHRSPEITSKSRKSPNS</sequence>
<evidence type="ECO:0000256" key="3">
    <source>
        <dbReference type="ARBA" id="ARBA00022777"/>
    </source>
</evidence>
<evidence type="ECO:0000256" key="1">
    <source>
        <dbReference type="ARBA" id="ARBA00022679"/>
    </source>
</evidence>
<feature type="domain" description="Protein kinase" evidence="9">
    <location>
        <begin position="209"/>
        <end position="477"/>
    </location>
</feature>
<feature type="binding site" evidence="6">
    <location>
        <position position="238"/>
    </location>
    <ligand>
        <name>ATP</name>
        <dbReference type="ChEBI" id="CHEBI:30616"/>
    </ligand>
</feature>
<evidence type="ECO:0000313" key="10">
    <source>
        <dbReference type="EnsemblMetazoa" id="XP_014259704.1"/>
    </source>
</evidence>
<keyword evidence="7" id="KW-0175">Coiled coil</keyword>
<dbReference type="Proteomes" id="UP000494040">
    <property type="component" value="Unassembled WGS sequence"/>
</dbReference>
<dbReference type="Pfam" id="PF00069">
    <property type="entry name" value="Pkinase"/>
    <property type="match status" value="1"/>
</dbReference>
<keyword evidence="3" id="KW-0418">Kinase</keyword>
<dbReference type="GO" id="GO:0005737">
    <property type="term" value="C:cytoplasm"/>
    <property type="evidence" value="ECO:0007669"/>
    <property type="project" value="TreeGrafter"/>
</dbReference>
<dbReference type="InterPro" id="IPR011009">
    <property type="entry name" value="Kinase-like_dom_sf"/>
</dbReference>
<dbReference type="OMA" id="CTIFELM"/>
<evidence type="ECO:0000256" key="8">
    <source>
        <dbReference type="SAM" id="MobiDB-lite"/>
    </source>
</evidence>
<feature type="region of interest" description="Disordered" evidence="8">
    <location>
        <begin position="112"/>
        <end position="136"/>
    </location>
</feature>
<dbReference type="EnsemblMetazoa" id="XM_014404218.2">
    <property type="protein sequence ID" value="XP_014259704.1"/>
    <property type="gene ID" value="LOC106672638"/>
</dbReference>
<keyword evidence="1" id="KW-0808">Transferase</keyword>
<evidence type="ECO:0000256" key="5">
    <source>
        <dbReference type="ARBA" id="ARBA00037982"/>
    </source>
</evidence>
<dbReference type="PROSITE" id="PS00107">
    <property type="entry name" value="PROTEIN_KINASE_ATP"/>
    <property type="match status" value="1"/>
</dbReference>
<keyword evidence="11" id="KW-1185">Reference proteome</keyword>
<feature type="coiled-coil region" evidence="7">
    <location>
        <begin position="479"/>
        <end position="506"/>
    </location>
</feature>
<evidence type="ECO:0000256" key="6">
    <source>
        <dbReference type="PROSITE-ProRule" id="PRU10141"/>
    </source>
</evidence>
<dbReference type="InterPro" id="IPR008271">
    <property type="entry name" value="Ser/Thr_kinase_AS"/>
</dbReference>
<dbReference type="GO" id="GO:0004713">
    <property type="term" value="F:protein tyrosine kinase activity"/>
    <property type="evidence" value="ECO:0007669"/>
    <property type="project" value="TreeGrafter"/>
</dbReference>
<dbReference type="InterPro" id="IPR000719">
    <property type="entry name" value="Prot_kinase_dom"/>
</dbReference>
<evidence type="ECO:0000256" key="2">
    <source>
        <dbReference type="ARBA" id="ARBA00022741"/>
    </source>
</evidence>
<dbReference type="Gene3D" id="3.30.200.20">
    <property type="entry name" value="Phosphorylase Kinase, domain 1"/>
    <property type="match status" value="1"/>
</dbReference>
<dbReference type="GeneID" id="106672638"/>
<dbReference type="RefSeq" id="XP_014259704.1">
    <property type="nucleotide sequence ID" value="XM_014404218.2"/>
</dbReference>